<keyword evidence="15" id="KW-1185">Reference proteome</keyword>
<evidence type="ECO:0000256" key="3">
    <source>
        <dbReference type="ARBA" id="ARBA00011206"/>
    </source>
</evidence>
<keyword evidence="6 9" id="KW-0804">Transcription</keyword>
<evidence type="ECO:0000259" key="13">
    <source>
        <dbReference type="Pfam" id="PF22536"/>
    </source>
</evidence>
<organism evidence="14 15">
    <name type="scientific">Coemansia asiatica</name>
    <dbReference type="NCBI Taxonomy" id="1052880"/>
    <lineage>
        <taxon>Eukaryota</taxon>
        <taxon>Fungi</taxon>
        <taxon>Fungi incertae sedis</taxon>
        <taxon>Zoopagomycota</taxon>
        <taxon>Kickxellomycotina</taxon>
        <taxon>Kickxellomycetes</taxon>
        <taxon>Kickxellales</taxon>
        <taxon>Kickxellaceae</taxon>
        <taxon>Coemansia</taxon>
    </lineage>
</organism>
<dbReference type="Pfam" id="PF22536">
    <property type="entry name" value="WHD_POLR3C"/>
    <property type="match status" value="1"/>
</dbReference>
<dbReference type="InterPro" id="IPR036388">
    <property type="entry name" value="WH-like_DNA-bd_sf"/>
</dbReference>
<dbReference type="InterPro" id="IPR008806">
    <property type="entry name" value="RNA_pol_III_Rpc82_C"/>
</dbReference>
<dbReference type="AlphaFoldDB" id="A0A9W7XME5"/>
<dbReference type="GO" id="GO:0005666">
    <property type="term" value="C:RNA polymerase III complex"/>
    <property type="evidence" value="ECO:0007669"/>
    <property type="project" value="UniProtKB-UniRule"/>
</dbReference>
<dbReference type="SUPFAM" id="SSF46785">
    <property type="entry name" value="Winged helix' DNA-binding domain"/>
    <property type="match status" value="1"/>
</dbReference>
<feature type="domain" description="RNA polymerase III subunit RPC82-related helix-turn-helix" evidence="12">
    <location>
        <begin position="8"/>
        <end position="66"/>
    </location>
</feature>
<comment type="similarity">
    <text evidence="2 9">Belongs to the RNA polymerase beta chain family.</text>
</comment>
<protein>
    <recommendedName>
        <fullName evidence="4 9">DNA-directed RNA polymerase III subunit RPC3</fullName>
        <shortName evidence="9">RNA polymerase III subunit C3</shortName>
    </recommendedName>
</protein>
<dbReference type="PANTHER" id="PTHR12949:SF0">
    <property type="entry name" value="DNA-DIRECTED RNA POLYMERASE III SUBUNIT RPC3"/>
    <property type="match status" value="1"/>
</dbReference>
<feature type="region of interest" description="Disordered" evidence="10">
    <location>
        <begin position="216"/>
        <end position="235"/>
    </location>
</feature>
<dbReference type="InterPro" id="IPR039748">
    <property type="entry name" value="RPC3"/>
</dbReference>
<feature type="compositionally biased region" description="Low complexity" evidence="10">
    <location>
        <begin position="264"/>
        <end position="276"/>
    </location>
</feature>
<keyword evidence="5 9" id="KW-0240">DNA-directed RNA polymerase</keyword>
<sequence>MFTQQVDLCRRIVRDHFGPIVETIASVLIREGRLHLGLIIRNSGLSPLNVRQSLAVLIQHSIVTHAETKEGTRSLTFYSISIKSILRLKRVGLYLGLVEERIGKDGLAIFRIIMANGVMSIASVRESLGIKKTAKTPASIKFDNTVARLVKERFIIAVTPKDTITKIDRMMQEEARMTDALQLPPTGKELMEIRRKIKEQEDEEYYSNAIVGFKHSASQPSSSSATTNNKRPAPSIALNPIQKVHIEYDANGRPMGIVTAGSLVSSSNTNGTTNGSQMEEPESEPVADAVDDKLCFRPYHDRLDVLLRNQQIINLFADKYNAGAGAVVKSILRVTEPRTRTCRDKVSEVVSANQIIHHIPIDAPLADAVDTGSDMFYKKLNSIDEPTSPDDNAHMSQARRNEIAFALLEVIHKDSSGIITKVEERGAGQYRVNFERAAAILRDNALDSLIQEKFGALNARIVRVLRDKQKLDEKTVSQAAMLPVAMCRERLHDLALSGLIDTLEIPRTADRNPSRMFYLWFVNPDKQMRSAMGYIFQGISNLQQRIDHELSLRSALVTKSKRKDVIADPSLLTDMEHKEIQNLAAIKQKLEVAIIRLDSMLLVVHDINPSSSDLQLLQ</sequence>
<dbReference type="Gene3D" id="1.10.10.10">
    <property type="entry name" value="Winged helix-like DNA-binding domain superfamily/Winged helix DNA-binding domain"/>
    <property type="match status" value="3"/>
</dbReference>
<evidence type="ECO:0000313" key="14">
    <source>
        <dbReference type="EMBL" id="KAJ1645656.1"/>
    </source>
</evidence>
<dbReference type="InterPro" id="IPR036390">
    <property type="entry name" value="WH_DNA-bd_sf"/>
</dbReference>
<evidence type="ECO:0000256" key="9">
    <source>
        <dbReference type="RuleBase" id="RU367076"/>
    </source>
</evidence>
<evidence type="ECO:0000256" key="10">
    <source>
        <dbReference type="SAM" id="MobiDB-lite"/>
    </source>
</evidence>
<reference evidence="14" key="1">
    <citation type="submission" date="2022-07" db="EMBL/GenBank/DDBJ databases">
        <title>Phylogenomic reconstructions and comparative analyses of Kickxellomycotina fungi.</title>
        <authorList>
            <person name="Reynolds N.K."/>
            <person name="Stajich J.E."/>
            <person name="Barry K."/>
            <person name="Grigoriev I.V."/>
            <person name="Crous P."/>
            <person name="Smith M.E."/>
        </authorList>
    </citation>
    <scope>NUCLEOTIDE SEQUENCE</scope>
    <source>
        <strain evidence="14">NBRC 105413</strain>
    </source>
</reference>
<dbReference type="PANTHER" id="PTHR12949">
    <property type="entry name" value="RNA POLYMERASE III DNA DIRECTED -RELATED"/>
    <property type="match status" value="1"/>
</dbReference>
<dbReference type="Proteomes" id="UP001145021">
    <property type="component" value="Unassembled WGS sequence"/>
</dbReference>
<evidence type="ECO:0000259" key="12">
    <source>
        <dbReference type="Pfam" id="PF08221"/>
    </source>
</evidence>
<name>A0A9W7XME5_9FUNG</name>
<evidence type="ECO:0000256" key="6">
    <source>
        <dbReference type="ARBA" id="ARBA00023163"/>
    </source>
</evidence>
<feature type="compositionally biased region" description="Low complexity" evidence="10">
    <location>
        <begin position="216"/>
        <end position="225"/>
    </location>
</feature>
<dbReference type="Pfam" id="PF05645">
    <property type="entry name" value="RNA_pol_Rpc82"/>
    <property type="match status" value="1"/>
</dbReference>
<comment type="function">
    <text evidence="8 9">DNA-dependent RNA polymerase catalyzes the transcription of DNA into RNA using the four ribonucleoside triphosphates as substrates. Specific core component of RNA polymerase III which synthesizes small RNAs, such as 5S rRNA and tRNAs.</text>
</comment>
<evidence type="ECO:0000256" key="4">
    <source>
        <dbReference type="ARBA" id="ARBA00016689"/>
    </source>
</evidence>
<dbReference type="EMBL" id="JANBOH010000095">
    <property type="protein sequence ID" value="KAJ1645656.1"/>
    <property type="molecule type" value="Genomic_DNA"/>
</dbReference>
<evidence type="ECO:0000256" key="2">
    <source>
        <dbReference type="ARBA" id="ARBA00006835"/>
    </source>
</evidence>
<proteinExistence type="inferred from homology"/>
<feature type="region of interest" description="Disordered" evidence="10">
    <location>
        <begin position="264"/>
        <end position="284"/>
    </location>
</feature>
<dbReference type="GO" id="GO:0006351">
    <property type="term" value="P:DNA-templated transcription"/>
    <property type="evidence" value="ECO:0007669"/>
    <property type="project" value="InterPro"/>
</dbReference>
<evidence type="ECO:0000256" key="1">
    <source>
        <dbReference type="ARBA" id="ARBA00004123"/>
    </source>
</evidence>
<gene>
    <name evidence="14" type="primary">RPC82</name>
    <name evidence="14" type="ORF">LPJ64_002773</name>
</gene>
<dbReference type="InterPro" id="IPR055207">
    <property type="entry name" value="POLR3C_WHD"/>
</dbReference>
<evidence type="ECO:0000256" key="8">
    <source>
        <dbReference type="ARBA" id="ARBA00025127"/>
    </source>
</evidence>
<dbReference type="Pfam" id="PF08221">
    <property type="entry name" value="HTH_9"/>
    <property type="match status" value="1"/>
</dbReference>
<keyword evidence="7 9" id="KW-0539">Nucleus</keyword>
<evidence type="ECO:0000259" key="11">
    <source>
        <dbReference type="Pfam" id="PF05645"/>
    </source>
</evidence>
<comment type="subcellular location">
    <subcellularLocation>
        <location evidence="1 9">Nucleus</location>
    </subcellularLocation>
</comment>
<dbReference type="GO" id="GO:0003697">
    <property type="term" value="F:single-stranded DNA binding"/>
    <property type="evidence" value="ECO:0007669"/>
    <property type="project" value="UniProtKB-UniRule"/>
</dbReference>
<evidence type="ECO:0000256" key="5">
    <source>
        <dbReference type="ARBA" id="ARBA00022478"/>
    </source>
</evidence>
<dbReference type="InterPro" id="IPR013197">
    <property type="entry name" value="RNA_pol_III_RPC82-rel_HTH"/>
</dbReference>
<accession>A0A9W7XME5</accession>
<feature type="domain" description="RNA polymerase III Rpc82 C -terminal" evidence="11">
    <location>
        <begin position="145"/>
        <end position="441"/>
    </location>
</feature>
<comment type="subunit">
    <text evidence="3 9">Component of the RNA polymerase III (Pol III) complex consisting of 17 subunits.</text>
</comment>
<comment type="caution">
    <text evidence="14">The sequence shown here is derived from an EMBL/GenBank/DDBJ whole genome shotgun (WGS) entry which is preliminary data.</text>
</comment>
<evidence type="ECO:0000313" key="15">
    <source>
        <dbReference type="Proteomes" id="UP001145021"/>
    </source>
</evidence>
<evidence type="ECO:0000256" key="7">
    <source>
        <dbReference type="ARBA" id="ARBA00023242"/>
    </source>
</evidence>
<feature type="domain" description="DNA-directed RNA polymerase III subunit RPC3 winged-helix" evidence="13">
    <location>
        <begin position="446"/>
        <end position="522"/>
    </location>
</feature>